<sequence length="331" mass="35352">MSTPPPPILLLGAGELGTSILAALSAHPSLTSTRLTILLRPSTLASPAALPRLTHLRSLAAPPTPLSFAPLDLAAPTARADLAALIRDDAYDAVIACTGFAASGAADEGTQALVAAAVLAARAEGARVRAFVPWQFGVDYDVVGAEAAGGLMAEQVRVREVLRGQEAVRWVIVSTGMFTSFVFEEFFGVVEGLEGEGEVVVRALGSWETKVTVTAVEDIGRVVADVMAVPVERNDRGGSVVFTAGQTLTYGELADVVEKVVGGRRKVRREEWSLQFLRGELEKDPDSQIKKYRVLFGEGRGVSWEMENTINAERGITTVGVEEWLRKKLNV</sequence>
<proteinExistence type="predicted"/>
<dbReference type="Proteomes" id="UP001165186">
    <property type="component" value="Unassembled WGS sequence"/>
</dbReference>
<name>A0ACB5SFC8_9PEZI</name>
<reference evidence="1" key="1">
    <citation type="submission" date="2024-09" db="EMBL/GenBank/DDBJ databases">
        <title>Draft Genome Sequences of Neofusicoccum parvum.</title>
        <authorList>
            <person name="Ashida A."/>
            <person name="Camagna M."/>
            <person name="Tanaka A."/>
            <person name="Takemoto D."/>
        </authorList>
    </citation>
    <scope>NUCLEOTIDE SEQUENCE</scope>
    <source>
        <strain evidence="1">PPO83</strain>
    </source>
</reference>
<evidence type="ECO:0000313" key="1">
    <source>
        <dbReference type="EMBL" id="GME38419.1"/>
    </source>
</evidence>
<evidence type="ECO:0000313" key="2">
    <source>
        <dbReference type="Proteomes" id="UP001165186"/>
    </source>
</evidence>
<accession>A0ACB5SFC8</accession>
<gene>
    <name evidence="1" type="primary">g11004</name>
    <name evidence="1" type="ORF">NpPPO83_00011004</name>
</gene>
<keyword evidence="2" id="KW-1185">Reference proteome</keyword>
<organism evidence="1 2">
    <name type="scientific">Neofusicoccum parvum</name>
    <dbReference type="NCBI Taxonomy" id="310453"/>
    <lineage>
        <taxon>Eukaryota</taxon>
        <taxon>Fungi</taxon>
        <taxon>Dikarya</taxon>
        <taxon>Ascomycota</taxon>
        <taxon>Pezizomycotina</taxon>
        <taxon>Dothideomycetes</taxon>
        <taxon>Dothideomycetes incertae sedis</taxon>
        <taxon>Botryosphaeriales</taxon>
        <taxon>Botryosphaeriaceae</taxon>
        <taxon>Neofusicoccum</taxon>
    </lineage>
</organism>
<comment type="caution">
    <text evidence="1">The sequence shown here is derived from an EMBL/GenBank/DDBJ whole genome shotgun (WGS) entry which is preliminary data.</text>
</comment>
<dbReference type="EMBL" id="BSXG01000083">
    <property type="protein sequence ID" value="GME38419.1"/>
    <property type="molecule type" value="Genomic_DNA"/>
</dbReference>
<protein>
    <submittedName>
        <fullName evidence="1">Uncharacterized protein</fullName>
    </submittedName>
</protein>